<keyword evidence="5" id="KW-0966">Cell projection</keyword>
<feature type="domain" description="DM10" evidence="7">
    <location>
        <begin position="80"/>
        <end position="187"/>
    </location>
</feature>
<evidence type="ECO:0000256" key="4">
    <source>
        <dbReference type="ARBA" id="ARBA00023212"/>
    </source>
</evidence>
<keyword evidence="3" id="KW-0677">Repeat</keyword>
<dbReference type="InterPro" id="IPR006602">
    <property type="entry name" value="DM10_dom"/>
</dbReference>
<evidence type="ECO:0000259" key="7">
    <source>
        <dbReference type="PROSITE" id="PS51336"/>
    </source>
</evidence>
<name>A0AAW2IFT7_9NEOP</name>
<dbReference type="EMBL" id="JARGDH010000001">
    <property type="protein sequence ID" value="KAL0281144.1"/>
    <property type="molecule type" value="Genomic_DNA"/>
</dbReference>
<organism evidence="8">
    <name type="scientific">Menopon gallinae</name>
    <name type="common">poultry shaft louse</name>
    <dbReference type="NCBI Taxonomy" id="328185"/>
    <lineage>
        <taxon>Eukaryota</taxon>
        <taxon>Metazoa</taxon>
        <taxon>Ecdysozoa</taxon>
        <taxon>Arthropoda</taxon>
        <taxon>Hexapoda</taxon>
        <taxon>Insecta</taxon>
        <taxon>Pterygota</taxon>
        <taxon>Neoptera</taxon>
        <taxon>Paraneoptera</taxon>
        <taxon>Psocodea</taxon>
        <taxon>Troctomorpha</taxon>
        <taxon>Phthiraptera</taxon>
        <taxon>Amblycera</taxon>
        <taxon>Menoponidae</taxon>
        <taxon>Menopon</taxon>
    </lineage>
</organism>
<protein>
    <recommendedName>
        <fullName evidence="7">DM10 domain-containing protein</fullName>
    </recommendedName>
</protein>
<evidence type="ECO:0000256" key="3">
    <source>
        <dbReference type="ARBA" id="ARBA00022737"/>
    </source>
</evidence>
<comment type="caution">
    <text evidence="8">The sequence shown here is derived from an EMBL/GenBank/DDBJ whole genome shotgun (WGS) entry which is preliminary data.</text>
</comment>
<dbReference type="PANTHER" id="PTHR12086">
    <property type="entry name" value="EF-HAND DOMAIN C-TERMINAL CONTAINING PROTEIN"/>
    <property type="match status" value="1"/>
</dbReference>
<dbReference type="SMART" id="SM00676">
    <property type="entry name" value="DM10"/>
    <property type="match status" value="3"/>
</dbReference>
<dbReference type="AlphaFoldDB" id="A0AAW2IFT7"/>
<dbReference type="FunFam" id="2.30.29.170:FF:000002">
    <property type="entry name" value="EF-hand domain (C-terminal) containing 1"/>
    <property type="match status" value="1"/>
</dbReference>
<dbReference type="PANTHER" id="PTHR12086:SF11">
    <property type="entry name" value="EF-HAND DOMAIN-CONTAINING FAMILY MEMBER C2"/>
    <property type="match status" value="1"/>
</dbReference>
<dbReference type="GO" id="GO:0005874">
    <property type="term" value="C:microtubule"/>
    <property type="evidence" value="ECO:0007669"/>
    <property type="project" value="TreeGrafter"/>
</dbReference>
<evidence type="ECO:0000256" key="2">
    <source>
        <dbReference type="ARBA" id="ARBA00022490"/>
    </source>
</evidence>
<feature type="region of interest" description="Disordered" evidence="6">
    <location>
        <begin position="200"/>
        <end position="223"/>
    </location>
</feature>
<dbReference type="GO" id="GO:0010975">
    <property type="term" value="P:regulation of neuron projection development"/>
    <property type="evidence" value="ECO:0007669"/>
    <property type="project" value="TreeGrafter"/>
</dbReference>
<evidence type="ECO:0000256" key="1">
    <source>
        <dbReference type="ARBA" id="ARBA00004430"/>
    </source>
</evidence>
<accession>A0AAW2IFT7</accession>
<sequence length="773" mass="89660">MLRTPKLPVLPGYSFEREIGQTKYHKSTQFELLRGDIPYLTEADRPGPGGYPICWMKPDLYPSVYPRRETKELPGWIAYDKQILTFEAYFQQAAWEIHNIPYQIRKVKILFFLEDGTVQVNEPRVDNSGMTQGTLIYRQRIRFPKPMDENFYEMIDFNIGKNVELYGKVFRIVNCDNFTRQFLNRMGIFVGDPLDYPEDPQSAVEAKKKDETMGRKPRKRDPPSGKFIEFDKCILKFYGYWDDRPSTYGYLHKMEVLYFLADDTIEIKEIIPPNSGIDNGPTFLKRGKLPKSFDHLLGIGDTDSYPLLNVLSTGFLSGRYVVDPIGCGAAKITYYQDKDLAIGTCLNVYGRKIVLTDCDPYTKEYYRVKYGMDTFNKLDTPDEGDRSFVRDFELPPWNGIGTFEDSEMNCRMVLPQAPKKDFYKILVKGRVGYDSHILRFSAKMLSHEPVNDIRNFIISYYLSVDQVSVYERASRNSGFASQLFCSKREIFKPGQEMFVPKKPDIFLKDDFWIGNVLKLEGFRFLLTGADDYCFRYMELNCSEFPKSNINLIMDKIREKLKPVYKDFAAKHFKPYMNTSDTEAVITFQKLKIALKELMGDNITEHEIITVARRFRALGPMKRHGREVILNASRGECKKKLWVGLDRLKENIMYKDVCGTGFLPRNLAYAICKGAKIPIEYELLDSIFEVVETNECGEVCIDDLLCFFGDKQYCERAKPPINQKREFSEFFKKSDRVCYACVDLYCLLKNLGLEEEMGKPEEHAPLALPQPQSH</sequence>
<dbReference type="InterPro" id="IPR040193">
    <property type="entry name" value="EFHC1/EFHC2/EFHB"/>
</dbReference>
<feature type="compositionally biased region" description="Basic and acidic residues" evidence="6">
    <location>
        <begin position="205"/>
        <end position="223"/>
    </location>
</feature>
<keyword evidence="2" id="KW-0963">Cytoplasm</keyword>
<keyword evidence="4" id="KW-0206">Cytoskeleton</keyword>
<evidence type="ECO:0000256" key="5">
    <source>
        <dbReference type="ARBA" id="ARBA00023273"/>
    </source>
</evidence>
<evidence type="ECO:0000256" key="6">
    <source>
        <dbReference type="SAM" id="MobiDB-lite"/>
    </source>
</evidence>
<feature type="domain" description="DM10" evidence="7">
    <location>
        <begin position="231"/>
        <end position="370"/>
    </location>
</feature>
<dbReference type="FunFam" id="2.30.29.170:FF:000004">
    <property type="entry name" value="EF-hand domain containing 2"/>
    <property type="match status" value="1"/>
</dbReference>
<proteinExistence type="predicted"/>
<dbReference type="Pfam" id="PF06565">
    <property type="entry name" value="DM10_dom"/>
    <property type="match status" value="3"/>
</dbReference>
<evidence type="ECO:0000313" key="8">
    <source>
        <dbReference type="EMBL" id="KAL0281144.1"/>
    </source>
</evidence>
<comment type="subcellular location">
    <subcellularLocation>
        <location evidence="1">Cytoplasm</location>
        <location evidence="1">Cytoskeleton</location>
        <location evidence="1">Cilium axoneme</location>
    </subcellularLocation>
</comment>
<reference evidence="8" key="1">
    <citation type="journal article" date="2024" name="Gigascience">
        <title>Chromosome-level genome of the poultry shaft louse Menopon gallinae provides insight into the host-switching and adaptive evolution of parasitic lice.</title>
        <authorList>
            <person name="Xu Y."/>
            <person name="Ma L."/>
            <person name="Liu S."/>
            <person name="Liang Y."/>
            <person name="Liu Q."/>
            <person name="He Z."/>
            <person name="Tian L."/>
            <person name="Duan Y."/>
            <person name="Cai W."/>
            <person name="Li H."/>
            <person name="Song F."/>
        </authorList>
    </citation>
    <scope>NUCLEOTIDE SEQUENCE</scope>
    <source>
        <strain evidence="8">Cailab_2023a</strain>
    </source>
</reference>
<dbReference type="PROSITE" id="PS51336">
    <property type="entry name" value="DM10"/>
    <property type="match status" value="3"/>
</dbReference>
<dbReference type="Gene3D" id="2.30.29.170">
    <property type="match status" value="3"/>
</dbReference>
<feature type="domain" description="DM10" evidence="7">
    <location>
        <begin position="434"/>
        <end position="541"/>
    </location>
</feature>
<gene>
    <name evidence="8" type="ORF">PYX00_002220</name>
</gene>
<dbReference type="GO" id="GO:0005930">
    <property type="term" value="C:axoneme"/>
    <property type="evidence" value="ECO:0007669"/>
    <property type="project" value="UniProtKB-SubCell"/>
</dbReference>